<evidence type="ECO:0000313" key="1">
    <source>
        <dbReference type="EMBL" id="KTF06622.1"/>
    </source>
</evidence>
<organism evidence="1">
    <name type="scientific">marine sediment metagenome</name>
    <dbReference type="NCBI Taxonomy" id="412755"/>
    <lineage>
        <taxon>unclassified sequences</taxon>
        <taxon>metagenomes</taxon>
        <taxon>ecological metagenomes</taxon>
    </lineage>
</organism>
<dbReference type="AlphaFoldDB" id="A0A1B6NUK2"/>
<sequence length="85" mass="9325">GTAKGLVDATSPHQQYSQATLAFDVLRTELGDEVIVEALRRLWSQHGYPNEPATSMDFVAALKSVAGEVHYPLIEQVLLKAPYVD</sequence>
<gene>
    <name evidence="1" type="ORF">MGSAQ_001882</name>
</gene>
<protein>
    <submittedName>
        <fullName evidence="1">Uncharacterized protein</fullName>
    </submittedName>
</protein>
<accession>A0A1B6NUK2</accession>
<proteinExistence type="predicted"/>
<dbReference type="EMBL" id="AYSL01001036">
    <property type="protein sequence ID" value="KTF06622.1"/>
    <property type="molecule type" value="Genomic_DNA"/>
</dbReference>
<comment type="caution">
    <text evidence="1">The sequence shown here is derived from an EMBL/GenBank/DDBJ whole genome shotgun (WGS) entry which is preliminary data.</text>
</comment>
<reference evidence="1" key="1">
    <citation type="submission" date="2013-11" db="EMBL/GenBank/DDBJ databases">
        <title>Microbial diversity, functional groups and degradation webs in Northern and Southern Mediterranean and Red Sea marine crude oil polluted sites.</title>
        <authorList>
            <person name="Daffonchio D."/>
            <person name="Mapelli F."/>
            <person name="Ferrer M."/>
            <person name="Richter M."/>
            <person name="Cherif A."/>
            <person name="Malkawi H.I."/>
            <person name="Yakimov M.M."/>
            <person name="Abdel-Fattah Y.R."/>
            <person name="Blaghen M."/>
            <person name="Golyshin P.N."/>
            <person name="Kalogerakis N."/>
            <person name="Boon N."/>
            <person name="Magagnini M."/>
            <person name="Fava F."/>
        </authorList>
    </citation>
    <scope>NUCLEOTIDE SEQUENCE</scope>
</reference>
<feature type="non-terminal residue" evidence="1">
    <location>
        <position position="1"/>
    </location>
</feature>
<name>A0A1B6NUK2_9ZZZZ</name>